<protein>
    <recommendedName>
        <fullName evidence="3">Mu-like prophage protein gp16</fullName>
    </recommendedName>
</protein>
<dbReference type="AlphaFoldDB" id="A0A1I7F406"/>
<dbReference type="Proteomes" id="UP000183656">
    <property type="component" value="Unassembled WGS sequence"/>
</dbReference>
<dbReference type="RefSeq" id="WP_054255476.1">
    <property type="nucleotide sequence ID" value="NZ_CYIG01000007.1"/>
</dbReference>
<reference evidence="1 2" key="1">
    <citation type="submission" date="2016-10" db="EMBL/GenBank/DDBJ databases">
        <authorList>
            <person name="de Groot N.N."/>
        </authorList>
    </citation>
    <scope>NUCLEOTIDE SEQUENCE [LARGE SCALE GENOMIC DNA]</scope>
    <source>
        <strain evidence="1 2">R-24608</strain>
    </source>
</reference>
<evidence type="ECO:0000313" key="2">
    <source>
        <dbReference type="Proteomes" id="UP000183656"/>
    </source>
</evidence>
<dbReference type="Pfam" id="PF06252">
    <property type="entry name" value="GemA"/>
    <property type="match status" value="1"/>
</dbReference>
<dbReference type="InterPro" id="IPR009363">
    <property type="entry name" value="Phage_Mu_Gp16"/>
</dbReference>
<accession>A0A1I7F406</accession>
<evidence type="ECO:0008006" key="3">
    <source>
        <dbReference type="Google" id="ProtNLM"/>
    </source>
</evidence>
<organism evidence="1 2">
    <name type="scientific">Paenacidovorax caeni</name>
    <dbReference type="NCBI Taxonomy" id="343013"/>
    <lineage>
        <taxon>Bacteria</taxon>
        <taxon>Pseudomonadati</taxon>
        <taxon>Pseudomonadota</taxon>
        <taxon>Betaproteobacteria</taxon>
        <taxon>Burkholderiales</taxon>
        <taxon>Comamonadaceae</taxon>
        <taxon>Paenacidovorax</taxon>
    </lineage>
</organism>
<gene>
    <name evidence="1" type="ORF">SAMN04489707_1001154</name>
</gene>
<evidence type="ECO:0000313" key="1">
    <source>
        <dbReference type="EMBL" id="SFU30850.1"/>
    </source>
</evidence>
<dbReference type="OrthoDB" id="5460653at2"/>
<sequence>MTATTRRFAAHTNAANIDAQRKRELGHIHQGKAALAWSDDDYRFHLRNLTGKTSASELDAAGRAKVLAHMATLGYKPKVSTFKPFTQAKKIEWLWKEIGKHGGLRDASPAALLAFAGNTTGTGYSSLDFLPTLEASKVIEALKAMLDRAKRAQAKEGSAA</sequence>
<dbReference type="EMBL" id="FPBX01000001">
    <property type="protein sequence ID" value="SFU30850.1"/>
    <property type="molecule type" value="Genomic_DNA"/>
</dbReference>
<keyword evidence="2" id="KW-1185">Reference proteome</keyword>
<proteinExistence type="predicted"/>
<dbReference type="STRING" id="343013.SAMN04489707_1001154"/>
<name>A0A1I7F406_9BURK</name>